<organism evidence="2 3">
    <name type="scientific">Pseudoxanthomonas taiwanensis</name>
    <dbReference type="NCBI Taxonomy" id="176598"/>
    <lineage>
        <taxon>Bacteria</taxon>
        <taxon>Pseudomonadati</taxon>
        <taxon>Pseudomonadota</taxon>
        <taxon>Gammaproteobacteria</taxon>
        <taxon>Lysobacterales</taxon>
        <taxon>Lysobacteraceae</taxon>
        <taxon>Pseudoxanthomonas</taxon>
    </lineage>
</organism>
<dbReference type="AlphaFoldDB" id="A0A921TIL4"/>
<keyword evidence="3" id="KW-1185">Reference proteome</keyword>
<comment type="caution">
    <text evidence="2">The sequence shown here is derived from an EMBL/GenBank/DDBJ whole genome shotgun (WGS) entry which is preliminary data.</text>
</comment>
<dbReference type="Pfam" id="PF19661">
    <property type="entry name" value="DUF6164"/>
    <property type="match status" value="1"/>
</dbReference>
<protein>
    <recommendedName>
        <fullName evidence="4">DUF2007 domain-containing protein</fullName>
    </recommendedName>
</protein>
<dbReference type="RefSeq" id="WP_162123725.1">
    <property type="nucleotide sequence ID" value="NZ_PDWK01000012.1"/>
</dbReference>
<proteinExistence type="predicted"/>
<name>A0A921TIL4_9GAMM</name>
<dbReference type="InterPro" id="IPR046162">
    <property type="entry name" value="DUF6164"/>
</dbReference>
<evidence type="ECO:0008006" key="4">
    <source>
        <dbReference type="Google" id="ProtNLM"/>
    </source>
</evidence>
<evidence type="ECO:0000313" key="3">
    <source>
        <dbReference type="Proteomes" id="UP000717981"/>
    </source>
</evidence>
<evidence type="ECO:0000313" key="2">
    <source>
        <dbReference type="EMBL" id="KAF1689961.1"/>
    </source>
</evidence>
<dbReference type="EMBL" id="PDWK01000012">
    <property type="protein sequence ID" value="KAF1689961.1"/>
    <property type="molecule type" value="Genomic_DNA"/>
</dbReference>
<dbReference type="OrthoDB" id="5569385at2"/>
<gene>
    <name evidence="2" type="ORF">CR938_03735</name>
</gene>
<accession>A0A921TIL4</accession>
<feature type="transmembrane region" description="Helical" evidence="1">
    <location>
        <begin position="96"/>
        <end position="119"/>
    </location>
</feature>
<keyword evidence="1" id="KW-1133">Transmembrane helix</keyword>
<evidence type="ECO:0000256" key="1">
    <source>
        <dbReference type="SAM" id="Phobius"/>
    </source>
</evidence>
<dbReference type="Proteomes" id="UP000717981">
    <property type="component" value="Unassembled WGS sequence"/>
</dbReference>
<keyword evidence="1" id="KW-0812">Transmembrane</keyword>
<sequence length="121" mass="13603">MAKLIFRLRNVPEEEAAEVRALLDELGVDWYETRPGPFGLSAGGLWLRDAGDFPRARARLDAYQARLRERVRAEREAALREGRAETFATQLHARPVAVLASLLAMLLVLGLTLALPWLLLR</sequence>
<reference evidence="2" key="1">
    <citation type="submission" date="2017-10" db="EMBL/GenBank/DDBJ databases">
        <title>Whole genome sequencing of members of genus Pseudoxanthomonas.</title>
        <authorList>
            <person name="Kumar S."/>
            <person name="Bansal K."/>
            <person name="Kaur A."/>
            <person name="Patil P."/>
            <person name="Sharma S."/>
            <person name="Patil P.B."/>
        </authorList>
    </citation>
    <scope>NUCLEOTIDE SEQUENCE</scope>
    <source>
        <strain evidence="2">DSM 22914</strain>
    </source>
</reference>
<keyword evidence="1" id="KW-0472">Membrane</keyword>